<dbReference type="Gene3D" id="3.30.300.30">
    <property type="match status" value="1"/>
</dbReference>
<dbReference type="PANTHER" id="PTHR43201">
    <property type="entry name" value="ACYL-COA SYNTHETASE"/>
    <property type="match status" value="1"/>
</dbReference>
<evidence type="ECO:0000256" key="2">
    <source>
        <dbReference type="ARBA" id="ARBA00022598"/>
    </source>
</evidence>
<dbReference type="InterPro" id="IPR042099">
    <property type="entry name" value="ANL_N_sf"/>
</dbReference>
<comment type="similarity">
    <text evidence="1">Belongs to the ATP-dependent AMP-binding enzyme family.</text>
</comment>
<geneLocation type="plasmid" evidence="5">
    <name>pNBC436</name>
</geneLocation>
<reference evidence="5" key="1">
    <citation type="submission" date="2022-08" db="EMBL/GenBank/DDBJ databases">
        <title>Complete Genome Sequences of 2 Bosea sp. soil isolates.</title>
        <authorList>
            <person name="Alvarez Arevalo M."/>
            <person name="Sterndorff E.B."/>
            <person name="Faurdal D."/>
            <person name="Joergensen T.S."/>
            <person name="Weber T."/>
        </authorList>
    </citation>
    <scope>NUCLEOTIDE SEQUENCE</scope>
    <source>
        <strain evidence="5">NBC_00436</strain>
        <plasmid evidence="5">pNBC436</plasmid>
    </source>
</reference>
<gene>
    <name evidence="5" type="ORF">NWE54_26880</name>
</gene>
<feature type="domain" description="AMP-binding enzyme C-terminal" evidence="4">
    <location>
        <begin position="437"/>
        <end position="513"/>
    </location>
</feature>
<dbReference type="InterPro" id="IPR000873">
    <property type="entry name" value="AMP-dep_synth/lig_dom"/>
</dbReference>
<keyword evidence="2" id="KW-0436">Ligase</keyword>
<evidence type="ECO:0000259" key="3">
    <source>
        <dbReference type="Pfam" id="PF00501"/>
    </source>
</evidence>
<evidence type="ECO:0000259" key="4">
    <source>
        <dbReference type="Pfam" id="PF13193"/>
    </source>
</evidence>
<dbReference type="EMBL" id="CP102775">
    <property type="protein sequence ID" value="UZF90167.1"/>
    <property type="molecule type" value="Genomic_DNA"/>
</dbReference>
<organism evidence="5">
    <name type="scientific">Bosea sp. NBC_00436</name>
    <dbReference type="NCBI Taxonomy" id="2969620"/>
    <lineage>
        <taxon>Bacteria</taxon>
        <taxon>Pseudomonadati</taxon>
        <taxon>Pseudomonadota</taxon>
        <taxon>Alphaproteobacteria</taxon>
        <taxon>Hyphomicrobiales</taxon>
        <taxon>Boseaceae</taxon>
        <taxon>Bosea</taxon>
    </lineage>
</organism>
<evidence type="ECO:0000256" key="1">
    <source>
        <dbReference type="ARBA" id="ARBA00006432"/>
    </source>
</evidence>
<dbReference type="InterPro" id="IPR045851">
    <property type="entry name" value="AMP-bd_C_sf"/>
</dbReference>
<feature type="domain" description="AMP-dependent synthetase/ligase" evidence="3">
    <location>
        <begin position="22"/>
        <end position="381"/>
    </location>
</feature>
<dbReference type="Pfam" id="PF00501">
    <property type="entry name" value="AMP-binding"/>
    <property type="match status" value="1"/>
</dbReference>
<proteinExistence type="inferred from homology"/>
<accession>A0A9E7ZZI0</accession>
<dbReference type="SUPFAM" id="SSF56801">
    <property type="entry name" value="Acetyl-CoA synthetase-like"/>
    <property type="match status" value="1"/>
</dbReference>
<dbReference type="Pfam" id="PF13193">
    <property type="entry name" value="AMP-binding_C"/>
    <property type="match status" value="1"/>
</dbReference>
<dbReference type="PROSITE" id="PS00455">
    <property type="entry name" value="AMP_BINDING"/>
    <property type="match status" value="1"/>
</dbReference>
<dbReference type="GO" id="GO:0006631">
    <property type="term" value="P:fatty acid metabolic process"/>
    <property type="evidence" value="ECO:0007669"/>
    <property type="project" value="TreeGrafter"/>
</dbReference>
<dbReference type="Gene3D" id="3.40.50.12780">
    <property type="entry name" value="N-terminal domain of ligase-like"/>
    <property type="match status" value="1"/>
</dbReference>
<dbReference type="PANTHER" id="PTHR43201:SF5">
    <property type="entry name" value="MEDIUM-CHAIN ACYL-COA LIGASE ACSF2, MITOCHONDRIAL"/>
    <property type="match status" value="1"/>
</dbReference>
<dbReference type="InterPro" id="IPR020845">
    <property type="entry name" value="AMP-binding_CS"/>
</dbReference>
<evidence type="ECO:0000313" key="5">
    <source>
        <dbReference type="EMBL" id="UZF90167.1"/>
    </source>
</evidence>
<protein>
    <submittedName>
        <fullName evidence="5">AMP-binding protein</fullName>
    </submittedName>
</protein>
<name>A0A9E7ZZI0_9HYPH</name>
<dbReference type="GO" id="GO:0031956">
    <property type="term" value="F:medium-chain fatty acid-CoA ligase activity"/>
    <property type="evidence" value="ECO:0007669"/>
    <property type="project" value="TreeGrafter"/>
</dbReference>
<keyword evidence="5" id="KW-0614">Plasmid</keyword>
<sequence length="532" mass="57474">MASIGQEPGQTVPRTALEALASSVERSSDKTALVGSGARITFRELQRQSENLASGLLAAGLRPGDTALFQMGTIPNTVVALFGCLKAGLVPVCTLPQHRGHEVRAISAITKPRLHIVQADYPSSFDLVGFAREMRSEIASLSHIMVVHGEAADDELDFARLVETSRDPAIDGIRPHPEDVLMLQLSGGSTGLPKVIPRHHGEYMAYVAAWERLLGLGPDDVHLWSLPLIHNAAMIYHLFPAISGGRKLVLMQRFDAREFFAMIEQERVTYSGSIGPVASGILAYDRIVDHDISSLRFLTTLSGADRIEAHVGVPVMNAYGITEGLLTCARPTASREARHASAGIPASPLDEIRLLDAAGNDVPLGESGELCFRGPSLFAAYMGDPAQMDGKLTPDGFFRTGDVMRAHLIDGERHYSFEGRLKDNIDRGGEKFGTEDIEALINQHPAIADSKVVAMPDVQYGEKACAFLIAAPGAALPGVKELGEFLSARGLATFKRPERIEAIDAFPTTRVGKLDRQALRNMIAAKLREEHG</sequence>
<dbReference type="InterPro" id="IPR025110">
    <property type="entry name" value="AMP-bd_C"/>
</dbReference>
<dbReference type="AlphaFoldDB" id="A0A9E7ZZI0"/>